<evidence type="ECO:0000313" key="3">
    <source>
        <dbReference type="EMBL" id="OWK34455.1"/>
    </source>
</evidence>
<dbReference type="EMBL" id="NIDE01000020">
    <property type="protein sequence ID" value="OWK34455.1"/>
    <property type="molecule type" value="Genomic_DNA"/>
</dbReference>
<dbReference type="PANTHER" id="PTHR43032">
    <property type="entry name" value="PROTEIN-METHIONINE-SULFOXIDE REDUCTASE"/>
    <property type="match status" value="1"/>
</dbReference>
<comment type="caution">
    <text evidence="3">The sequence shown here is derived from an EMBL/GenBank/DDBJ whole genome shotgun (WGS) entry which is preliminary data.</text>
</comment>
<feature type="domain" description="Oxidoreductase molybdopterin-binding" evidence="2">
    <location>
        <begin position="33"/>
        <end position="181"/>
    </location>
</feature>
<evidence type="ECO:0000313" key="4">
    <source>
        <dbReference type="Proteomes" id="UP000214646"/>
    </source>
</evidence>
<dbReference type="InterPro" id="IPR036374">
    <property type="entry name" value="OxRdtase_Mopterin-bd_sf"/>
</dbReference>
<gene>
    <name evidence="3" type="ORF">FRUB_10426</name>
</gene>
<reference evidence="4" key="1">
    <citation type="submission" date="2017-06" db="EMBL/GenBank/DDBJ databases">
        <title>Genome analysis of Fimbriiglobus ruber SP5, the first member of the order Planctomycetales with confirmed chitinolytic capability.</title>
        <authorList>
            <person name="Ravin N.V."/>
            <person name="Rakitin A.L."/>
            <person name="Ivanova A.A."/>
            <person name="Beletsky A.V."/>
            <person name="Kulichevskaya I.S."/>
            <person name="Mardanov A.V."/>
            <person name="Dedysh S.N."/>
        </authorList>
    </citation>
    <scope>NUCLEOTIDE SEQUENCE [LARGE SCALE GENOMIC DNA]</scope>
    <source>
        <strain evidence="4">SP5</strain>
    </source>
</reference>
<name>A0A225DDH1_9BACT</name>
<sequence length="222" mass="25525">MEDETIISPDVSRTNRIPPRQIQTRKWPVLHAGEVPSFDPAKWDFHVFPVPLVDRVARFTWPEFLALPRVKVFADMHCVTRWSMLDNLWEGVSTSELKKHVTINPAAKFVMVHGEHGFTTNLPIDDFFAEDCLFALKHNGADLPADHGYPVRLVVPRLYAWKSAKWVRGIEFMTDDRPGFWESWEHGGYHMRGDPWKDNGSGDGQRFREETNVSGERGTSVP</sequence>
<dbReference type="CDD" id="cd02109">
    <property type="entry name" value="arch_bact_SO_family_Moco"/>
    <property type="match status" value="1"/>
</dbReference>
<organism evidence="3 4">
    <name type="scientific">Fimbriiglobus ruber</name>
    <dbReference type="NCBI Taxonomy" id="1908690"/>
    <lineage>
        <taxon>Bacteria</taxon>
        <taxon>Pseudomonadati</taxon>
        <taxon>Planctomycetota</taxon>
        <taxon>Planctomycetia</taxon>
        <taxon>Gemmatales</taxon>
        <taxon>Gemmataceae</taxon>
        <taxon>Fimbriiglobus</taxon>
    </lineage>
</organism>
<dbReference type="AlphaFoldDB" id="A0A225DDH1"/>
<dbReference type="RefSeq" id="WP_088260735.1">
    <property type="nucleotide sequence ID" value="NZ_NIDE01000020.1"/>
</dbReference>
<feature type="region of interest" description="Disordered" evidence="1">
    <location>
        <begin position="195"/>
        <end position="222"/>
    </location>
</feature>
<dbReference type="OrthoDB" id="9778777at2"/>
<dbReference type="SUPFAM" id="SSF56524">
    <property type="entry name" value="Oxidoreductase molybdopterin-binding domain"/>
    <property type="match status" value="1"/>
</dbReference>
<accession>A0A225DDH1</accession>
<proteinExistence type="predicted"/>
<protein>
    <submittedName>
        <fullName evidence="3">Sulfite oxidase-like protein</fullName>
    </submittedName>
</protein>
<dbReference type="Gene3D" id="3.90.420.10">
    <property type="entry name" value="Oxidoreductase, molybdopterin-binding domain"/>
    <property type="match status" value="1"/>
</dbReference>
<dbReference type="Pfam" id="PF00174">
    <property type="entry name" value="Oxidored_molyb"/>
    <property type="match status" value="1"/>
</dbReference>
<dbReference type="InterPro" id="IPR000572">
    <property type="entry name" value="OxRdtase_Mopterin-bd_dom"/>
</dbReference>
<dbReference type="Proteomes" id="UP000214646">
    <property type="component" value="Unassembled WGS sequence"/>
</dbReference>
<evidence type="ECO:0000259" key="2">
    <source>
        <dbReference type="Pfam" id="PF00174"/>
    </source>
</evidence>
<evidence type="ECO:0000256" key="1">
    <source>
        <dbReference type="SAM" id="MobiDB-lite"/>
    </source>
</evidence>
<dbReference type="PANTHER" id="PTHR43032:SF4">
    <property type="entry name" value="OXIDOREDUCTASE MOLYBDOPTERIN-BINDING DOMAIN-CONTAINING PROTEIN"/>
    <property type="match status" value="1"/>
</dbReference>
<keyword evidence="4" id="KW-1185">Reference proteome</keyword>